<protein>
    <submittedName>
        <fullName evidence="3">Vancomycin resistance protein VanJ</fullName>
    </submittedName>
</protein>
<dbReference type="Gene3D" id="3.60.10.10">
    <property type="entry name" value="Endonuclease/exonuclease/phosphatase"/>
    <property type="match status" value="1"/>
</dbReference>
<feature type="domain" description="Endonuclease/exonuclease/phosphatase" evidence="2">
    <location>
        <begin position="102"/>
        <end position="305"/>
    </location>
</feature>
<evidence type="ECO:0000313" key="3">
    <source>
        <dbReference type="EMBL" id="SNS39692.1"/>
    </source>
</evidence>
<feature type="transmembrane region" description="Helical" evidence="1">
    <location>
        <begin position="39"/>
        <end position="57"/>
    </location>
</feature>
<dbReference type="GO" id="GO:0003824">
    <property type="term" value="F:catalytic activity"/>
    <property type="evidence" value="ECO:0007669"/>
    <property type="project" value="InterPro"/>
</dbReference>
<keyword evidence="1" id="KW-1133">Transmembrane helix</keyword>
<evidence type="ECO:0000259" key="2">
    <source>
        <dbReference type="Pfam" id="PF03372"/>
    </source>
</evidence>
<name>A0A239E6Y5_9ACTN</name>
<feature type="transmembrane region" description="Helical" evidence="1">
    <location>
        <begin position="7"/>
        <end position="27"/>
    </location>
</feature>
<dbReference type="Pfam" id="PF03372">
    <property type="entry name" value="Exo_endo_phos"/>
    <property type="match status" value="1"/>
</dbReference>
<dbReference type="InterPro" id="IPR036691">
    <property type="entry name" value="Endo/exonu/phosph_ase_sf"/>
</dbReference>
<keyword evidence="1" id="KW-0812">Transmembrane</keyword>
<evidence type="ECO:0000256" key="1">
    <source>
        <dbReference type="SAM" id="Phobius"/>
    </source>
</evidence>
<accession>A0A239E6Y5</accession>
<dbReference type="SUPFAM" id="SSF56219">
    <property type="entry name" value="DNase I-like"/>
    <property type="match status" value="1"/>
</dbReference>
<reference evidence="3 4" key="1">
    <citation type="submission" date="2017-06" db="EMBL/GenBank/DDBJ databases">
        <authorList>
            <person name="Kim H.J."/>
            <person name="Triplett B.A."/>
        </authorList>
    </citation>
    <scope>NUCLEOTIDE SEQUENCE [LARGE SCALE GENOMIC DNA]</scope>
    <source>
        <strain evidence="3 4">CGMCC 4.2132</strain>
    </source>
</reference>
<proteinExistence type="predicted"/>
<sequence>MSPRFGGGLTATAGVLIALVMVGHRLLPNWHGGGNTLDSGLPWLGLVVPVMLLVALVRRSWLVLAGAMVPAVMWAVMFGPAFVRAPGIAGIVPRDLRVVHQNVSYSNRDLATTAKALRATDADILVAAEVPDDPVLRNGTVDPVFGREISPGYPYQFPDNPGVAVWSRYPFDDRPRQVPGVPRSRQAVIRTPQGPVSFYAVHLASFRPNEPSVIANRNAEVEALARAIQADPSPRIIVAGDLNTATTDREMRRLTALLSPVSEEAGTGLQFTWPAKLPAVRLDHVLTRGFIALDSRVLPMTGSDHRAILTDLRASSISGGCLRFSDSLGRCGRSRAGSVLCAEADDGGGAGAVETGPVLEIACTT</sequence>
<feature type="transmembrane region" description="Helical" evidence="1">
    <location>
        <begin position="62"/>
        <end position="83"/>
    </location>
</feature>
<dbReference type="EMBL" id="FZOD01000008">
    <property type="protein sequence ID" value="SNS39692.1"/>
    <property type="molecule type" value="Genomic_DNA"/>
</dbReference>
<dbReference type="OrthoDB" id="2340043at2"/>
<dbReference type="Proteomes" id="UP000198282">
    <property type="component" value="Unassembled WGS sequence"/>
</dbReference>
<keyword evidence="4" id="KW-1185">Reference proteome</keyword>
<dbReference type="InterPro" id="IPR005135">
    <property type="entry name" value="Endo/exonuclease/phosphatase"/>
</dbReference>
<keyword evidence="1" id="KW-0472">Membrane</keyword>
<gene>
    <name evidence="3" type="ORF">SAMN05216276_1008228</name>
</gene>
<organism evidence="3 4">
    <name type="scientific">Streptosporangium subroseum</name>
    <dbReference type="NCBI Taxonomy" id="106412"/>
    <lineage>
        <taxon>Bacteria</taxon>
        <taxon>Bacillati</taxon>
        <taxon>Actinomycetota</taxon>
        <taxon>Actinomycetes</taxon>
        <taxon>Streptosporangiales</taxon>
        <taxon>Streptosporangiaceae</taxon>
        <taxon>Streptosporangium</taxon>
    </lineage>
</organism>
<evidence type="ECO:0000313" key="4">
    <source>
        <dbReference type="Proteomes" id="UP000198282"/>
    </source>
</evidence>
<dbReference type="AlphaFoldDB" id="A0A239E6Y5"/>